<gene>
    <name evidence="2" type="ORF">FZC78_10220</name>
</gene>
<comment type="caution">
    <text evidence="2">The sequence shown here is derived from an EMBL/GenBank/DDBJ whole genome shotgun (WGS) entry which is preliminary data.</text>
</comment>
<evidence type="ECO:0000313" key="2">
    <source>
        <dbReference type="EMBL" id="TYS16997.1"/>
    </source>
</evidence>
<feature type="transmembrane region" description="Helical" evidence="1">
    <location>
        <begin position="183"/>
        <end position="202"/>
    </location>
</feature>
<organism evidence="2 3">
    <name type="scientific">Rossellomorea vietnamensis</name>
    <dbReference type="NCBI Taxonomy" id="218284"/>
    <lineage>
        <taxon>Bacteria</taxon>
        <taxon>Bacillati</taxon>
        <taxon>Bacillota</taxon>
        <taxon>Bacilli</taxon>
        <taxon>Bacillales</taxon>
        <taxon>Bacillaceae</taxon>
        <taxon>Rossellomorea</taxon>
    </lineage>
</organism>
<dbReference type="RefSeq" id="WP_148939612.1">
    <property type="nucleotide sequence ID" value="NZ_VTEI01000004.1"/>
</dbReference>
<feature type="transmembrane region" description="Helical" evidence="1">
    <location>
        <begin position="63"/>
        <end position="85"/>
    </location>
</feature>
<dbReference type="Proteomes" id="UP000322267">
    <property type="component" value="Unassembled WGS sequence"/>
</dbReference>
<sequence>MMYLTEVSMWDVVKKQFRFKLKSFRGMFTSLIVLQIIGILLSLNGDGMSGGGSSSNFFSHTLTYYSGNVIFGFVMIWAFISAILMTTRGYRYDDYSFVTDKMTSHFSNILFLLAASFISGITVLLANRVVILIVYLFQENVSMTGQPLTFKGAVFGMIGITLYIFLLASFGYLAGSLVQISKIFIMILPVVVIGGIFYDARLTGDPSLVPNVFSFFGMEDSIILFMLKVLLVSVLSWVAAILSSMKLEVK</sequence>
<protein>
    <submittedName>
        <fullName evidence="2">Uncharacterized protein</fullName>
    </submittedName>
</protein>
<dbReference type="OrthoDB" id="1795989at2"/>
<dbReference type="EMBL" id="VTEI01000004">
    <property type="protein sequence ID" value="TYS16997.1"/>
    <property type="molecule type" value="Genomic_DNA"/>
</dbReference>
<evidence type="ECO:0000256" key="1">
    <source>
        <dbReference type="SAM" id="Phobius"/>
    </source>
</evidence>
<keyword evidence="1" id="KW-0812">Transmembrane</keyword>
<reference evidence="2 3" key="1">
    <citation type="submission" date="2019-08" db="EMBL/GenBank/DDBJ databases">
        <title>Bacillus genomes from the desert of Cuatro Cienegas, Coahuila.</title>
        <authorList>
            <person name="Olmedo-Alvarez G."/>
        </authorList>
    </citation>
    <scope>NUCLEOTIDE SEQUENCE [LARGE SCALE GENOMIC DNA]</scope>
    <source>
        <strain evidence="2 3">CH34_1T</strain>
    </source>
</reference>
<proteinExistence type="predicted"/>
<name>A0A5D4NS43_9BACI</name>
<evidence type="ECO:0000313" key="3">
    <source>
        <dbReference type="Proteomes" id="UP000322267"/>
    </source>
</evidence>
<feature type="transmembrane region" description="Helical" evidence="1">
    <location>
        <begin position="24"/>
        <end position="43"/>
    </location>
</feature>
<keyword evidence="1" id="KW-1133">Transmembrane helix</keyword>
<feature type="transmembrane region" description="Helical" evidence="1">
    <location>
        <begin position="106"/>
        <end position="137"/>
    </location>
</feature>
<feature type="transmembrane region" description="Helical" evidence="1">
    <location>
        <begin position="222"/>
        <end position="242"/>
    </location>
</feature>
<dbReference type="AlphaFoldDB" id="A0A5D4NS43"/>
<feature type="transmembrane region" description="Helical" evidence="1">
    <location>
        <begin position="149"/>
        <end position="171"/>
    </location>
</feature>
<accession>A0A5D4NS43</accession>
<keyword evidence="1" id="KW-0472">Membrane</keyword>